<protein>
    <submittedName>
        <fullName evidence="3">Uncharacterized protein</fullName>
    </submittedName>
</protein>
<evidence type="ECO:0000313" key="4">
    <source>
        <dbReference type="Proteomes" id="UP000054350"/>
    </source>
</evidence>
<sequence>MPFDLNHGRLPLGAGSPPMPKLTPYRKHAHVPVRWPRLSGTHSVSCMNRPPLDESSAFGKHREQHEPRATSAKINPTIARQMVLNAPTPSPVRTAASLSTTMARTISTRNLLLVALLLGLVGRHLALAATVIVDGKSLTNSFKQPIAHDGTMPKFAVAKGGNGIQFTPRDDSYFYTTLPCTDFSHDGSKGITFTMSAPVGSDMTIILETGKMPGCTDRDQRFSLGTAKYVKFTGKGAQTFTIPWSDFGLHFDSRACGRSCLKDSA</sequence>
<organism evidence="3 4">
    <name type="scientific">Allomyces macrogynus (strain ATCC 38327)</name>
    <name type="common">Allomyces javanicus var. macrogynus</name>
    <dbReference type="NCBI Taxonomy" id="578462"/>
    <lineage>
        <taxon>Eukaryota</taxon>
        <taxon>Fungi</taxon>
        <taxon>Fungi incertae sedis</taxon>
        <taxon>Blastocladiomycota</taxon>
        <taxon>Blastocladiomycetes</taxon>
        <taxon>Blastocladiales</taxon>
        <taxon>Blastocladiaceae</taxon>
        <taxon>Allomyces</taxon>
    </lineage>
</organism>
<proteinExistence type="predicted"/>
<name>A0A0L0T8I9_ALLM3</name>
<reference evidence="4" key="2">
    <citation type="submission" date="2009-11" db="EMBL/GenBank/DDBJ databases">
        <title>The Genome Sequence of Allomyces macrogynus strain ATCC 38327.</title>
        <authorList>
            <consortium name="The Broad Institute Genome Sequencing Platform"/>
            <person name="Russ C."/>
            <person name="Cuomo C."/>
            <person name="Shea T."/>
            <person name="Young S.K."/>
            <person name="Zeng Q."/>
            <person name="Koehrsen M."/>
            <person name="Haas B."/>
            <person name="Borodovsky M."/>
            <person name="Guigo R."/>
            <person name="Alvarado L."/>
            <person name="Berlin A."/>
            <person name="Borenstein D."/>
            <person name="Chen Z."/>
            <person name="Engels R."/>
            <person name="Freedman E."/>
            <person name="Gellesch M."/>
            <person name="Goldberg J."/>
            <person name="Griggs A."/>
            <person name="Gujja S."/>
            <person name="Heiman D."/>
            <person name="Hepburn T."/>
            <person name="Howarth C."/>
            <person name="Jen D."/>
            <person name="Larson L."/>
            <person name="Lewis B."/>
            <person name="Mehta T."/>
            <person name="Park D."/>
            <person name="Pearson M."/>
            <person name="Roberts A."/>
            <person name="Saif S."/>
            <person name="Shenoy N."/>
            <person name="Sisk P."/>
            <person name="Stolte C."/>
            <person name="Sykes S."/>
            <person name="Walk T."/>
            <person name="White J."/>
            <person name="Yandava C."/>
            <person name="Burger G."/>
            <person name="Gray M.W."/>
            <person name="Holland P.W.H."/>
            <person name="King N."/>
            <person name="Lang F.B.F."/>
            <person name="Roger A.J."/>
            <person name="Ruiz-Trillo I."/>
            <person name="Lander E."/>
            <person name="Nusbaum C."/>
        </authorList>
    </citation>
    <scope>NUCLEOTIDE SEQUENCE [LARGE SCALE GENOMIC DNA]</scope>
    <source>
        <strain evidence="4">ATCC 38327</strain>
    </source>
</reference>
<gene>
    <name evidence="3" type="ORF">AMAG_15317</name>
</gene>
<dbReference type="OrthoDB" id="2128708at2759"/>
<feature type="region of interest" description="Disordered" evidence="1">
    <location>
        <begin position="42"/>
        <end position="69"/>
    </location>
</feature>
<dbReference type="AlphaFoldDB" id="A0A0L0T8I9"/>
<evidence type="ECO:0000256" key="1">
    <source>
        <dbReference type="SAM" id="MobiDB-lite"/>
    </source>
</evidence>
<reference evidence="3 4" key="1">
    <citation type="submission" date="2009-11" db="EMBL/GenBank/DDBJ databases">
        <title>Annotation of Allomyces macrogynus ATCC 38327.</title>
        <authorList>
            <consortium name="The Broad Institute Genome Sequencing Platform"/>
            <person name="Russ C."/>
            <person name="Cuomo C."/>
            <person name="Burger G."/>
            <person name="Gray M.W."/>
            <person name="Holland P.W.H."/>
            <person name="King N."/>
            <person name="Lang F.B.F."/>
            <person name="Roger A.J."/>
            <person name="Ruiz-Trillo I."/>
            <person name="Young S.K."/>
            <person name="Zeng Q."/>
            <person name="Gargeya S."/>
            <person name="Fitzgerald M."/>
            <person name="Haas B."/>
            <person name="Abouelleil A."/>
            <person name="Alvarado L."/>
            <person name="Arachchi H.M."/>
            <person name="Berlin A."/>
            <person name="Chapman S.B."/>
            <person name="Gearin G."/>
            <person name="Goldberg J."/>
            <person name="Griggs A."/>
            <person name="Gujja S."/>
            <person name="Hansen M."/>
            <person name="Heiman D."/>
            <person name="Howarth C."/>
            <person name="Larimer J."/>
            <person name="Lui A."/>
            <person name="MacDonald P.J.P."/>
            <person name="McCowen C."/>
            <person name="Montmayeur A."/>
            <person name="Murphy C."/>
            <person name="Neiman D."/>
            <person name="Pearson M."/>
            <person name="Priest M."/>
            <person name="Roberts A."/>
            <person name="Saif S."/>
            <person name="Shea T."/>
            <person name="Sisk P."/>
            <person name="Stolte C."/>
            <person name="Sykes S."/>
            <person name="Wortman J."/>
            <person name="Nusbaum C."/>
            <person name="Birren B."/>
        </authorList>
    </citation>
    <scope>NUCLEOTIDE SEQUENCE [LARGE SCALE GENOMIC DNA]</scope>
    <source>
        <strain evidence="3 4">ATCC 38327</strain>
    </source>
</reference>
<dbReference type="VEuPathDB" id="FungiDB:AMAG_15317"/>
<dbReference type="EMBL" id="GG745369">
    <property type="protein sequence ID" value="KNE71062.1"/>
    <property type="molecule type" value="Genomic_DNA"/>
</dbReference>
<dbReference type="Proteomes" id="UP000054350">
    <property type="component" value="Unassembled WGS sequence"/>
</dbReference>
<evidence type="ECO:0000313" key="3">
    <source>
        <dbReference type="EMBL" id="KNE71062.1"/>
    </source>
</evidence>
<keyword evidence="2" id="KW-1133">Transmembrane helix</keyword>
<keyword evidence="4" id="KW-1185">Reference proteome</keyword>
<evidence type="ECO:0000256" key="2">
    <source>
        <dbReference type="SAM" id="Phobius"/>
    </source>
</evidence>
<feature type="transmembrane region" description="Helical" evidence="2">
    <location>
        <begin position="111"/>
        <end position="133"/>
    </location>
</feature>
<keyword evidence="2" id="KW-0472">Membrane</keyword>
<keyword evidence="2" id="KW-0812">Transmembrane</keyword>
<accession>A0A0L0T8I9</accession>